<evidence type="ECO:0000256" key="1">
    <source>
        <dbReference type="ARBA" id="ARBA00007730"/>
    </source>
</evidence>
<organism evidence="5 6">
    <name type="scientific">Myxococcus xanthus (strain DK1622)</name>
    <dbReference type="NCBI Taxonomy" id="246197"/>
    <lineage>
        <taxon>Bacteria</taxon>
        <taxon>Pseudomonadati</taxon>
        <taxon>Myxococcota</taxon>
        <taxon>Myxococcia</taxon>
        <taxon>Myxococcales</taxon>
        <taxon>Cystobacterineae</taxon>
        <taxon>Myxococcaceae</taxon>
        <taxon>Myxococcus</taxon>
    </lineage>
</organism>
<comment type="similarity">
    <text evidence="1">Belongs to the aspartyl/asparaginyl beta-hydroxylase family.</text>
</comment>
<dbReference type="eggNOG" id="COG3555">
    <property type="taxonomic scope" value="Bacteria"/>
</dbReference>
<dbReference type="Proteomes" id="UP000002402">
    <property type="component" value="Chromosome"/>
</dbReference>
<dbReference type="KEGG" id="mxa:MXAN_4419"/>
<dbReference type="PANTHER" id="PTHR46332">
    <property type="entry name" value="ASPARTATE BETA-HYDROXYLASE DOMAIN-CONTAINING PROTEIN 2"/>
    <property type="match status" value="1"/>
</dbReference>
<gene>
    <name evidence="5" type="ordered locus">MXAN_4419</name>
</gene>
<dbReference type="OrthoDB" id="21665at2"/>
<dbReference type="STRING" id="246197.MXAN_4419"/>
<dbReference type="InterPro" id="IPR007803">
    <property type="entry name" value="Asp/Arg/Pro-Hydrxlase"/>
</dbReference>
<proteinExistence type="inferred from homology"/>
<keyword evidence="6" id="KW-1185">Reference proteome</keyword>
<evidence type="ECO:0000256" key="3">
    <source>
        <dbReference type="ARBA" id="ARBA00023002"/>
    </source>
</evidence>
<dbReference type="PANTHER" id="PTHR46332:SF5">
    <property type="entry name" value="ASPARTATE BETA-HYDROXYLASE DOMAIN CONTAINING 2"/>
    <property type="match status" value="1"/>
</dbReference>
<name>Q1D433_MYXXD</name>
<dbReference type="EnsemblBacteria" id="ABF90317">
    <property type="protein sequence ID" value="ABF90317"/>
    <property type="gene ID" value="MXAN_4419"/>
</dbReference>
<dbReference type="InterPro" id="IPR051821">
    <property type="entry name" value="Asp/Asn_beta-hydroxylase"/>
</dbReference>
<evidence type="ECO:0000256" key="2">
    <source>
        <dbReference type="ARBA" id="ARBA00022964"/>
    </source>
</evidence>
<accession>Q1D433</accession>
<protein>
    <submittedName>
        <fullName evidence="5">Beta-hydroxylase, aspartyl/asparaginyl family</fullName>
    </submittedName>
</protein>
<dbReference type="GO" id="GO:0016020">
    <property type="term" value="C:membrane"/>
    <property type="evidence" value="ECO:0007669"/>
    <property type="project" value="TreeGrafter"/>
</dbReference>
<sequence>MSNPIIEALDAAMIPFRRTHAGEALARVEETLLINTGRQPLPPLPALQRPSLFYFPGLGTRGWYSASEYPSLDSLARLLKEATPMLREEFLTRAHQGELLAYEEQMPGRFPTLDRQDWGSLYLLKEGMRNETNCEACPRSAALMETLYPQFSPSGAFFFSVIGPGTKIPPHHDTMNLKLTCHLPLIVPPDCRIRVDGETREWVEGESLFFDDTFLHEVWNNSDRPRVCLLLDIWHPGLTAIEREAITALGRVMGQFINQGYTPPWSTNGRIFEH</sequence>
<dbReference type="HOGENOM" id="CLU_059279_1_0_7"/>
<dbReference type="GO" id="GO:0051213">
    <property type="term" value="F:dioxygenase activity"/>
    <property type="evidence" value="ECO:0007669"/>
    <property type="project" value="UniProtKB-KW"/>
</dbReference>
<dbReference type="SUPFAM" id="SSF51197">
    <property type="entry name" value="Clavaminate synthase-like"/>
    <property type="match status" value="1"/>
</dbReference>
<dbReference type="GeneID" id="41361732"/>
<feature type="domain" description="Aspartyl/asparaginy/proline hydroxylase" evidence="4">
    <location>
        <begin position="84"/>
        <end position="236"/>
    </location>
</feature>
<evidence type="ECO:0000313" key="6">
    <source>
        <dbReference type="Proteomes" id="UP000002402"/>
    </source>
</evidence>
<dbReference type="EMBL" id="CP000113">
    <property type="protein sequence ID" value="ABF90317.1"/>
    <property type="molecule type" value="Genomic_DNA"/>
</dbReference>
<evidence type="ECO:0000259" key="4">
    <source>
        <dbReference type="Pfam" id="PF05118"/>
    </source>
</evidence>
<dbReference type="Pfam" id="PF05118">
    <property type="entry name" value="Asp_Arg_Hydrox"/>
    <property type="match status" value="1"/>
</dbReference>
<dbReference type="AlphaFoldDB" id="Q1D433"/>
<reference evidence="5 6" key="1">
    <citation type="journal article" date="2006" name="Proc. Natl. Acad. Sci. U.S.A.">
        <title>Evolution of sensory complexity recorded in a myxobacterial genome.</title>
        <authorList>
            <person name="Goldman B.S."/>
            <person name="Nierman W.C."/>
            <person name="Kaiser D."/>
            <person name="Slater S.C."/>
            <person name="Durkin A.S."/>
            <person name="Eisen J.A."/>
            <person name="Ronning C.M."/>
            <person name="Barbazuk W.B."/>
            <person name="Blanchard M."/>
            <person name="Field C."/>
            <person name="Halling C."/>
            <person name="Hinkle G."/>
            <person name="Iartchuk O."/>
            <person name="Kim H.S."/>
            <person name="Mackenzie C."/>
            <person name="Madupu R."/>
            <person name="Miller N."/>
            <person name="Shvartsbeyn A."/>
            <person name="Sullivan S.A."/>
            <person name="Vaudin M."/>
            <person name="Wiegand R."/>
            <person name="Kaplan H.B."/>
        </authorList>
    </citation>
    <scope>NUCLEOTIDE SEQUENCE [LARGE SCALE GENOMIC DNA]</scope>
    <source>
        <strain evidence="6">DK1622</strain>
    </source>
</reference>
<evidence type="ECO:0000313" key="5">
    <source>
        <dbReference type="EMBL" id="ABF90317.1"/>
    </source>
</evidence>
<keyword evidence="3" id="KW-0560">Oxidoreductase</keyword>
<dbReference type="Gene3D" id="2.60.120.330">
    <property type="entry name" value="B-lactam Antibiotic, Isopenicillin N Synthase, Chain"/>
    <property type="match status" value="1"/>
</dbReference>
<dbReference type="InterPro" id="IPR027443">
    <property type="entry name" value="IPNS-like_sf"/>
</dbReference>
<dbReference type="RefSeq" id="WP_011554418.1">
    <property type="nucleotide sequence ID" value="NC_008095.1"/>
</dbReference>
<keyword evidence="2" id="KW-0223">Dioxygenase</keyword>